<dbReference type="InterPro" id="IPR022642">
    <property type="entry name" value="CheR_C"/>
</dbReference>
<name>A0A3D9L696_MARFU</name>
<proteinExistence type="predicted"/>
<dbReference type="PANTHER" id="PTHR24422:SF8">
    <property type="entry name" value="CHEMOTAXIS PROTEIN"/>
    <property type="match status" value="1"/>
</dbReference>
<gene>
    <name evidence="2" type="ORF">C7460_10423</name>
</gene>
<dbReference type="InterPro" id="IPR000780">
    <property type="entry name" value="CheR_MeTrfase"/>
</dbReference>
<reference evidence="2 3" key="1">
    <citation type="submission" date="2018-07" db="EMBL/GenBank/DDBJ databases">
        <title>Genomic Encyclopedia of Type Strains, Phase IV (KMG-IV): sequencing the most valuable type-strain genomes for metagenomic binning, comparative biology and taxonomic classification.</title>
        <authorList>
            <person name="Goeker M."/>
        </authorList>
    </citation>
    <scope>NUCLEOTIDE SEQUENCE [LARGE SCALE GENOMIC DNA]</scope>
    <source>
        <strain evidence="2 3">DSM 4134</strain>
    </source>
</reference>
<organism evidence="2 3">
    <name type="scientific">Marinoscillum furvescens DSM 4134</name>
    <dbReference type="NCBI Taxonomy" id="1122208"/>
    <lineage>
        <taxon>Bacteria</taxon>
        <taxon>Pseudomonadati</taxon>
        <taxon>Bacteroidota</taxon>
        <taxon>Cytophagia</taxon>
        <taxon>Cytophagales</taxon>
        <taxon>Reichenbachiellaceae</taxon>
        <taxon>Marinoscillum</taxon>
    </lineage>
</organism>
<dbReference type="GO" id="GO:0032259">
    <property type="term" value="P:methylation"/>
    <property type="evidence" value="ECO:0007669"/>
    <property type="project" value="UniProtKB-KW"/>
</dbReference>
<dbReference type="InterPro" id="IPR029063">
    <property type="entry name" value="SAM-dependent_MTases_sf"/>
</dbReference>
<evidence type="ECO:0000313" key="2">
    <source>
        <dbReference type="EMBL" id="REE01004.1"/>
    </source>
</evidence>
<dbReference type="PROSITE" id="PS50123">
    <property type="entry name" value="CHER"/>
    <property type="match status" value="1"/>
</dbReference>
<dbReference type="RefSeq" id="WP_115867099.1">
    <property type="nucleotide sequence ID" value="NZ_QREG01000004.1"/>
</dbReference>
<comment type="caution">
    <text evidence="2">The sequence shown here is derived from an EMBL/GenBank/DDBJ whole genome shotgun (WGS) entry which is preliminary data.</text>
</comment>
<dbReference type="EMBL" id="QREG01000004">
    <property type="protein sequence ID" value="REE01004.1"/>
    <property type="molecule type" value="Genomic_DNA"/>
</dbReference>
<keyword evidence="2" id="KW-0808">Transferase</keyword>
<dbReference type="SMART" id="SM00138">
    <property type="entry name" value="MeTrc"/>
    <property type="match status" value="1"/>
</dbReference>
<dbReference type="OrthoDB" id="9816309at2"/>
<dbReference type="Gene3D" id="3.40.50.150">
    <property type="entry name" value="Vaccinia Virus protein VP39"/>
    <property type="match status" value="1"/>
</dbReference>
<keyword evidence="2" id="KW-0489">Methyltransferase</keyword>
<dbReference type="CDD" id="cd02440">
    <property type="entry name" value="AdoMet_MTases"/>
    <property type="match status" value="1"/>
</dbReference>
<dbReference type="PRINTS" id="PR00996">
    <property type="entry name" value="CHERMTFRASE"/>
</dbReference>
<dbReference type="PANTHER" id="PTHR24422">
    <property type="entry name" value="CHEMOTAXIS PROTEIN METHYLTRANSFERASE"/>
    <property type="match status" value="1"/>
</dbReference>
<dbReference type="Pfam" id="PF03705">
    <property type="entry name" value="CheR_N"/>
    <property type="match status" value="1"/>
</dbReference>
<dbReference type="Proteomes" id="UP000256779">
    <property type="component" value="Unassembled WGS sequence"/>
</dbReference>
<dbReference type="GO" id="GO:0008757">
    <property type="term" value="F:S-adenosylmethionine-dependent methyltransferase activity"/>
    <property type="evidence" value="ECO:0007669"/>
    <property type="project" value="InterPro"/>
</dbReference>
<keyword evidence="3" id="KW-1185">Reference proteome</keyword>
<dbReference type="Pfam" id="PF01739">
    <property type="entry name" value="CheR"/>
    <property type="match status" value="1"/>
</dbReference>
<evidence type="ECO:0000259" key="1">
    <source>
        <dbReference type="PROSITE" id="PS50123"/>
    </source>
</evidence>
<dbReference type="InterPro" id="IPR022641">
    <property type="entry name" value="CheR_N"/>
</dbReference>
<accession>A0A3D9L696</accession>
<dbReference type="InterPro" id="IPR050903">
    <property type="entry name" value="Bact_Chemotaxis_MeTrfase"/>
</dbReference>
<evidence type="ECO:0000313" key="3">
    <source>
        <dbReference type="Proteomes" id="UP000256779"/>
    </source>
</evidence>
<dbReference type="SUPFAM" id="SSF53335">
    <property type="entry name" value="S-adenosyl-L-methionine-dependent methyltransferases"/>
    <property type="match status" value="1"/>
</dbReference>
<sequence>MRPAQPVSDNKPVEMITDEEMNALMVAIKNRYGLDFTNYEKTSLKRGITRLMMKHGMESSLDLWGRVLQDYEFFNKAIDDLLVNLTELFRNPDVWIRLRDEVLDRFGNAPLNIWHAGCSTGEEVYTMSIVLEEKNLLNSTRLAATDLSTKALEKAKKGEYPLELIKQYLTPFLKFFPDRKLEDYFDFHDKHATIKSRYRRQVMFEKHNLVHDPVHGSYDIVFCRNVMIYFDDQLKTKVLNLMHRALKPGGYLIIGYYDIMPDAGKKLFEVEDIRTRIYRKK</sequence>
<dbReference type="AlphaFoldDB" id="A0A3D9L696"/>
<protein>
    <submittedName>
        <fullName evidence="2">Chemotaxis protein methyltransferase CheR</fullName>
    </submittedName>
</protein>
<feature type="domain" description="CheR-type methyltransferase" evidence="1">
    <location>
        <begin position="16"/>
        <end position="281"/>
    </location>
</feature>
<dbReference type="SUPFAM" id="SSF47757">
    <property type="entry name" value="Chemotaxis receptor methyltransferase CheR, N-terminal domain"/>
    <property type="match status" value="1"/>
</dbReference>